<feature type="compositionally biased region" description="Basic and acidic residues" evidence="2">
    <location>
        <begin position="261"/>
        <end position="275"/>
    </location>
</feature>
<dbReference type="AlphaFoldDB" id="W7A5B6"/>
<feature type="region of interest" description="Disordered" evidence="2">
    <location>
        <begin position="417"/>
        <end position="457"/>
    </location>
</feature>
<feature type="region of interest" description="Disordered" evidence="2">
    <location>
        <begin position="780"/>
        <end position="800"/>
    </location>
</feature>
<keyword evidence="1" id="KW-0175">Coiled coil</keyword>
<name>W7A5B6_9APIC</name>
<feature type="compositionally biased region" description="Basic and acidic residues" evidence="2">
    <location>
        <begin position="503"/>
        <end position="519"/>
    </location>
</feature>
<feature type="compositionally biased region" description="Polar residues" evidence="2">
    <location>
        <begin position="567"/>
        <end position="588"/>
    </location>
</feature>
<feature type="coiled-coil region" evidence="1">
    <location>
        <begin position="660"/>
        <end position="694"/>
    </location>
</feature>
<feature type="compositionally biased region" description="Polar residues" evidence="2">
    <location>
        <begin position="143"/>
        <end position="154"/>
    </location>
</feature>
<feature type="compositionally biased region" description="Basic and acidic residues" evidence="2">
    <location>
        <begin position="430"/>
        <end position="457"/>
    </location>
</feature>
<dbReference type="GeneID" id="20037788"/>
<dbReference type="EMBL" id="KI965468">
    <property type="protein sequence ID" value="EUD66930.1"/>
    <property type="molecule type" value="Genomic_DNA"/>
</dbReference>
<evidence type="ECO:0000256" key="1">
    <source>
        <dbReference type="SAM" id="Coils"/>
    </source>
</evidence>
<feature type="region of interest" description="Disordered" evidence="2">
    <location>
        <begin position="548"/>
        <end position="620"/>
    </location>
</feature>
<sequence>MEKFIPPVSNAEAAQPPDFLHLNKDNYEMLKHTPSQFCNVTYEFLTYLFKLICRDKILVVQNNTNAIKIGTLKKGFQLSRTLALKIKGCLERELSSRASPSAIAAEKLSDHVYEKTGETKGLSEARHHSYCRSFRASLPTPDETATQGPHSSTFPALHPAPANCNKEEAPNAGGKMTTEDAYSKEGEEEEDFPEWARGKREKNLTQGIAHDMTQDMAQDIRQGITHDTAQDITYDTAQSIPKSVIQRGTPRSGTSGKPPKRAPELSDLIIERMQEWTRGGKPQRGKDTTRGRTRKKGEKKKKKKKATVSQCRNSETLCSKHNLYELFAKYNVRDQFKHDVIQTNLVPNCSYVNVNYLNRTFFRETKYAFCTFHFNKFFYVQTVADLKLSAYGLTDQMRNQFVQDSCPYVTYSTNLQPSRILKGGPPTGGRRGEVTVEGNGEHRREPSGELTAEHSRGDVRELSNHNEKLFYEQSAFNFPALLLNLLGEKESAATAERGSITHGRGEAKAKCQGSKRSDNVEEQEGLPIEVNPNDAQFGQITNFLSPNEAYPFDALGESDNHVEGDNDYQQSQPHSSGSNVNPFGNFVQNGGEEEIGDLYKPPREAPPQVGAAEWGGSSKRGEAAKRRYPLSVLTNAHKMKELLFLYNQGGVQHILEAMKRAKLGRKKKKKKKKMKKNENRLKKLCEDITKELNKCVSVKNFLFYDAPICFCLYGNDPNNKRQYNTYINSYTFLFDVVRFFGNNAAVGNEIGRLYLRGRIPSMCEKESAEMAAHSLTEEVDQNGQNLRKEQSSPQVGETGDGEPFWEDDPFVRLRRASRINRLGRRDGLPNYDYLLQRFKRSRLLLMSKDITYQTFQHMLQNEYYIPVPKYMKNDIKMEEHNFHCTPVSCFKNHVIGFYNKKLSDVYNSIDFHDLKNFDMHRYVYHEYFNLLGIQTDTTGSPSLNKYIDHGKGKYSNSPTLGGFKGGYKMDCALLNKLYKLWPNM</sequence>
<keyword evidence="4" id="KW-1185">Reference proteome</keyword>
<reference evidence="3 4" key="1">
    <citation type="submission" date="2013-02" db="EMBL/GenBank/DDBJ databases">
        <title>The Genome Sequence of Plasmodium inui San Antonio 1.</title>
        <authorList>
            <consortium name="The Broad Institute Genome Sequencing Platform"/>
            <consortium name="The Broad Institute Genome Sequencing Center for Infectious Disease"/>
            <person name="Neafsey D."/>
            <person name="Cheeseman I."/>
            <person name="Volkman S."/>
            <person name="Adams J."/>
            <person name="Walker B."/>
            <person name="Young S.K."/>
            <person name="Zeng Q."/>
            <person name="Gargeya S."/>
            <person name="Fitzgerald M."/>
            <person name="Haas B."/>
            <person name="Abouelleil A."/>
            <person name="Alvarado L."/>
            <person name="Arachchi H.M."/>
            <person name="Berlin A.M."/>
            <person name="Chapman S.B."/>
            <person name="Dewar J."/>
            <person name="Goldberg J."/>
            <person name="Griggs A."/>
            <person name="Gujja S."/>
            <person name="Hansen M."/>
            <person name="Howarth C."/>
            <person name="Imamovic A."/>
            <person name="Larimer J."/>
            <person name="McCowan C."/>
            <person name="Murphy C."/>
            <person name="Neiman D."/>
            <person name="Pearson M."/>
            <person name="Priest M."/>
            <person name="Roberts A."/>
            <person name="Saif S."/>
            <person name="Shea T."/>
            <person name="Sisk P."/>
            <person name="Sykes S."/>
            <person name="Wortman J."/>
            <person name="Nusbaum C."/>
            <person name="Birren B."/>
        </authorList>
    </citation>
    <scope>NUCLEOTIDE SEQUENCE [LARGE SCALE GENOMIC DNA]</scope>
    <source>
        <strain evidence="3 4">San Antonio 1</strain>
    </source>
</reference>
<feature type="compositionally biased region" description="Polar residues" evidence="2">
    <location>
        <begin position="781"/>
        <end position="795"/>
    </location>
</feature>
<accession>W7A5B6</accession>
<feature type="region of interest" description="Disordered" evidence="2">
    <location>
        <begin position="136"/>
        <end position="195"/>
    </location>
</feature>
<gene>
    <name evidence="3" type="ORF">C922_02514</name>
</gene>
<feature type="region of interest" description="Disordered" evidence="2">
    <location>
        <begin position="234"/>
        <end position="308"/>
    </location>
</feature>
<dbReference type="RefSeq" id="XP_008816335.1">
    <property type="nucleotide sequence ID" value="XM_008818113.1"/>
</dbReference>
<proteinExistence type="predicted"/>
<evidence type="ECO:0000313" key="3">
    <source>
        <dbReference type="EMBL" id="EUD66930.1"/>
    </source>
</evidence>
<dbReference type="Proteomes" id="UP000030640">
    <property type="component" value="Unassembled WGS sequence"/>
</dbReference>
<feature type="region of interest" description="Disordered" evidence="2">
    <location>
        <begin position="496"/>
        <end position="533"/>
    </location>
</feature>
<organism evidence="3 4">
    <name type="scientific">Plasmodium inui San Antonio 1</name>
    <dbReference type="NCBI Taxonomy" id="1237626"/>
    <lineage>
        <taxon>Eukaryota</taxon>
        <taxon>Sar</taxon>
        <taxon>Alveolata</taxon>
        <taxon>Apicomplexa</taxon>
        <taxon>Aconoidasida</taxon>
        <taxon>Haemosporida</taxon>
        <taxon>Plasmodiidae</taxon>
        <taxon>Plasmodium</taxon>
        <taxon>Plasmodium (Plasmodium)</taxon>
    </lineage>
</organism>
<protein>
    <submittedName>
        <fullName evidence="3">Uncharacterized protein</fullName>
    </submittedName>
</protein>
<dbReference type="VEuPathDB" id="PlasmoDB:C922_02514"/>
<dbReference type="OrthoDB" id="377629at2759"/>
<evidence type="ECO:0000256" key="2">
    <source>
        <dbReference type="SAM" id="MobiDB-lite"/>
    </source>
</evidence>
<feature type="compositionally biased region" description="Basic residues" evidence="2">
    <location>
        <begin position="291"/>
        <end position="306"/>
    </location>
</feature>
<evidence type="ECO:0000313" key="4">
    <source>
        <dbReference type="Proteomes" id="UP000030640"/>
    </source>
</evidence>